<keyword evidence="4" id="KW-1185">Reference proteome</keyword>
<proteinExistence type="predicted"/>
<evidence type="ECO:0000313" key="2">
    <source>
        <dbReference type="EMBL" id="AIF97683.1"/>
    </source>
</evidence>
<dbReference type="AlphaFoldDB" id="A0A075NW18"/>
<dbReference type="PATRIC" id="fig|589873.4.peg.595"/>
<reference evidence="3 5" key="2">
    <citation type="journal article" date="2018" name="Nat. Biotechnol.">
        <title>A standardized bacterial taxonomy based on genome phylogeny substantially revises the tree of life.</title>
        <authorList>
            <person name="Parks D.H."/>
            <person name="Chuvochina M."/>
            <person name="Waite D.W."/>
            <person name="Rinke C."/>
            <person name="Skarshewski A."/>
            <person name="Chaumeil P.A."/>
            <person name="Hugenholtz P."/>
        </authorList>
    </citation>
    <scope>NUCLEOTIDE SEQUENCE [LARGE SCALE GENOMIC DNA]</scope>
    <source>
        <strain evidence="3">UBA11621</strain>
    </source>
</reference>
<dbReference type="eggNOG" id="ENOG5033GIG">
    <property type="taxonomic scope" value="Bacteria"/>
</dbReference>
<keyword evidence="1" id="KW-0812">Transmembrane</keyword>
<dbReference type="EMBL" id="DONK01000171">
    <property type="protein sequence ID" value="HBU51891.1"/>
    <property type="molecule type" value="Genomic_DNA"/>
</dbReference>
<dbReference type="Proteomes" id="UP000264779">
    <property type="component" value="Unassembled WGS sequence"/>
</dbReference>
<dbReference type="EMBL" id="CP008849">
    <property type="protein sequence ID" value="AIF97683.1"/>
    <property type="molecule type" value="Genomic_DNA"/>
</dbReference>
<reference evidence="2 4" key="1">
    <citation type="submission" date="2014-06" db="EMBL/GenBank/DDBJ databases">
        <title>Genomes of Alteromonas australica, a world apart.</title>
        <authorList>
            <person name="Gonzaga A."/>
            <person name="Lopez-Perez M."/>
            <person name="Rodriguez-Valera F."/>
        </authorList>
    </citation>
    <scope>NUCLEOTIDE SEQUENCE [LARGE SCALE GENOMIC DNA]</scope>
    <source>
        <strain evidence="2 4">H 17</strain>
    </source>
</reference>
<accession>A0A075NW18</accession>
<protein>
    <submittedName>
        <fullName evidence="2">Uncharacterized protein</fullName>
    </submittedName>
</protein>
<gene>
    <name evidence="3" type="ORF">DEB45_11585</name>
    <name evidence="2" type="ORF">EP13_02675</name>
</gene>
<keyword evidence="1" id="KW-1133">Transmembrane helix</keyword>
<evidence type="ECO:0000313" key="3">
    <source>
        <dbReference type="EMBL" id="HBU51891.1"/>
    </source>
</evidence>
<dbReference type="OrthoDB" id="6332464at2"/>
<keyword evidence="1" id="KW-0472">Membrane</keyword>
<evidence type="ECO:0000256" key="1">
    <source>
        <dbReference type="SAM" id="Phobius"/>
    </source>
</evidence>
<dbReference type="Proteomes" id="UP000056090">
    <property type="component" value="Chromosome"/>
</dbReference>
<name>A0A075NW18_9ALTE</name>
<dbReference type="KEGG" id="aaus:EP12_02785"/>
<evidence type="ECO:0000313" key="5">
    <source>
        <dbReference type="Proteomes" id="UP000264779"/>
    </source>
</evidence>
<feature type="transmembrane region" description="Helical" evidence="1">
    <location>
        <begin position="7"/>
        <end position="29"/>
    </location>
</feature>
<organism evidence="2 4">
    <name type="scientific">Alteromonas australica</name>
    <dbReference type="NCBI Taxonomy" id="589873"/>
    <lineage>
        <taxon>Bacteria</taxon>
        <taxon>Pseudomonadati</taxon>
        <taxon>Pseudomonadota</taxon>
        <taxon>Gammaproteobacteria</taxon>
        <taxon>Alteromonadales</taxon>
        <taxon>Alteromonadaceae</taxon>
        <taxon>Alteromonas/Salinimonas group</taxon>
        <taxon>Alteromonas</taxon>
    </lineage>
</organism>
<dbReference type="KEGG" id="aal:EP13_02675"/>
<evidence type="ECO:0000313" key="4">
    <source>
        <dbReference type="Proteomes" id="UP000056090"/>
    </source>
</evidence>
<sequence length="103" mass="11598">MHAMKRSILIDIIAIAAIAVLISLTFFWIEAKKEVFYLCDNFYPGVSKSSVIRQLNTAELSTYDTTFIANGSRIVAYSPLHLGMMSCRIDFNKQDIVVFSIAQ</sequence>